<keyword evidence="2" id="KW-0732">Signal</keyword>
<name>D8LB45_ECTSI</name>
<evidence type="ECO:0000313" key="4">
    <source>
        <dbReference type="Proteomes" id="UP000002630"/>
    </source>
</evidence>
<evidence type="ECO:0000313" key="3">
    <source>
        <dbReference type="EMBL" id="CBN76554.1"/>
    </source>
</evidence>
<feature type="compositionally biased region" description="Basic and acidic residues" evidence="1">
    <location>
        <begin position="292"/>
        <end position="310"/>
    </location>
</feature>
<protein>
    <submittedName>
        <fullName evidence="3">Uncharacterized protein</fullName>
    </submittedName>
</protein>
<dbReference type="OrthoDB" id="44683at2759"/>
<dbReference type="Proteomes" id="UP000002630">
    <property type="component" value="Linkage Group LG01"/>
</dbReference>
<gene>
    <name evidence="3" type="ORF">Esi_0000_0238</name>
</gene>
<dbReference type="eggNOG" id="ENOG502SEBZ">
    <property type="taxonomic scope" value="Eukaryota"/>
</dbReference>
<evidence type="ECO:0000256" key="2">
    <source>
        <dbReference type="SAM" id="SignalP"/>
    </source>
</evidence>
<proteinExistence type="predicted"/>
<feature type="chain" id="PRO_5003116914" evidence="2">
    <location>
        <begin position="24"/>
        <end position="310"/>
    </location>
</feature>
<dbReference type="EMBL" id="FN649726">
    <property type="protein sequence ID" value="CBN76554.1"/>
    <property type="molecule type" value="Genomic_DNA"/>
</dbReference>
<feature type="compositionally biased region" description="Low complexity" evidence="1">
    <location>
        <begin position="107"/>
        <end position="116"/>
    </location>
</feature>
<evidence type="ECO:0000256" key="1">
    <source>
        <dbReference type="SAM" id="MobiDB-lite"/>
    </source>
</evidence>
<feature type="region of interest" description="Disordered" evidence="1">
    <location>
        <begin position="48"/>
        <end position="116"/>
    </location>
</feature>
<organism evidence="3 4">
    <name type="scientific">Ectocarpus siliculosus</name>
    <name type="common">Brown alga</name>
    <name type="synonym">Conferva siliculosa</name>
    <dbReference type="NCBI Taxonomy" id="2880"/>
    <lineage>
        <taxon>Eukaryota</taxon>
        <taxon>Sar</taxon>
        <taxon>Stramenopiles</taxon>
        <taxon>Ochrophyta</taxon>
        <taxon>PX clade</taxon>
        <taxon>Phaeophyceae</taxon>
        <taxon>Ectocarpales</taxon>
        <taxon>Ectocarpaceae</taxon>
        <taxon>Ectocarpus</taxon>
    </lineage>
</organism>
<reference evidence="3 4" key="1">
    <citation type="journal article" date="2010" name="Nature">
        <title>The Ectocarpus genome and the independent evolution of multicellularity in brown algae.</title>
        <authorList>
            <person name="Cock J.M."/>
            <person name="Sterck L."/>
            <person name="Rouze P."/>
            <person name="Scornet D."/>
            <person name="Allen A.E."/>
            <person name="Amoutzias G."/>
            <person name="Anthouard V."/>
            <person name="Artiguenave F."/>
            <person name="Aury J.M."/>
            <person name="Badger J.H."/>
            <person name="Beszteri B."/>
            <person name="Billiau K."/>
            <person name="Bonnet E."/>
            <person name="Bothwell J.H."/>
            <person name="Bowler C."/>
            <person name="Boyen C."/>
            <person name="Brownlee C."/>
            <person name="Carrano C.J."/>
            <person name="Charrier B."/>
            <person name="Cho G.Y."/>
            <person name="Coelho S.M."/>
            <person name="Collen J."/>
            <person name="Corre E."/>
            <person name="Da Silva C."/>
            <person name="Delage L."/>
            <person name="Delaroque N."/>
            <person name="Dittami S.M."/>
            <person name="Doulbeau S."/>
            <person name="Elias M."/>
            <person name="Farnham G."/>
            <person name="Gachon C.M."/>
            <person name="Gschloessl B."/>
            <person name="Heesch S."/>
            <person name="Jabbari K."/>
            <person name="Jubin C."/>
            <person name="Kawai H."/>
            <person name="Kimura K."/>
            <person name="Kloareg B."/>
            <person name="Kupper F.C."/>
            <person name="Lang D."/>
            <person name="Le Bail A."/>
            <person name="Leblanc C."/>
            <person name="Lerouge P."/>
            <person name="Lohr M."/>
            <person name="Lopez P.J."/>
            <person name="Martens C."/>
            <person name="Maumus F."/>
            <person name="Michel G."/>
            <person name="Miranda-Saavedra D."/>
            <person name="Morales J."/>
            <person name="Moreau H."/>
            <person name="Motomura T."/>
            <person name="Nagasato C."/>
            <person name="Napoli C.A."/>
            <person name="Nelson D.R."/>
            <person name="Nyvall-Collen P."/>
            <person name="Peters A.F."/>
            <person name="Pommier C."/>
            <person name="Potin P."/>
            <person name="Poulain J."/>
            <person name="Quesneville H."/>
            <person name="Read B."/>
            <person name="Rensing S.A."/>
            <person name="Ritter A."/>
            <person name="Rousvoal S."/>
            <person name="Samanta M."/>
            <person name="Samson G."/>
            <person name="Schroeder D.C."/>
            <person name="Segurens B."/>
            <person name="Strittmatter M."/>
            <person name="Tonon T."/>
            <person name="Tregear J.W."/>
            <person name="Valentin K."/>
            <person name="von Dassow P."/>
            <person name="Yamagishi T."/>
            <person name="Van de Peer Y."/>
            <person name="Wincker P."/>
        </authorList>
    </citation>
    <scope>NUCLEOTIDE SEQUENCE [LARGE SCALE GENOMIC DNA]</scope>
    <source>
        <strain evidence="4">Ec32 / CCAP1310/4</strain>
    </source>
</reference>
<sequence length="310" mass="33609">MSRKQGCFEPRCLLLMLVPSLLLLPDRNPSAFHHARVPLDRCLRGSIARPAPPPTWTPLARRIGPPLKESEGAQDATGNDDKAVPGDDGGAGGEEVAPAAPPPAATPPLAGAATAGTTAAVVEGEATNPVEGEQQEEGAVGAAAAVDDANLGLEARVANFEFAPPMTVRKFKTMQDRRVPVSIKYSGGGGFKRYFEEIAIVLKRHFPDVLIDREIVEVSSTREEEVFEIRIDGKLVCAKRRGKPGVFLHMETFAQAIRKARQRRRPGAIVYGDQETYMNVKALTDQRTAGDSLERDFENFARDEDTPSDK</sequence>
<feature type="region of interest" description="Disordered" evidence="1">
    <location>
        <begin position="286"/>
        <end position="310"/>
    </location>
</feature>
<dbReference type="AlphaFoldDB" id="D8LB45"/>
<dbReference type="InParanoid" id="D8LB45"/>
<dbReference type="Gene3D" id="3.40.30.10">
    <property type="entry name" value="Glutaredoxin"/>
    <property type="match status" value="1"/>
</dbReference>
<keyword evidence="4" id="KW-1185">Reference proteome</keyword>
<feature type="signal peptide" evidence="2">
    <location>
        <begin position="1"/>
        <end position="23"/>
    </location>
</feature>
<accession>D8LB45</accession>
<dbReference type="EMBL" id="FN647682">
    <property type="protein sequence ID" value="CBN76554.1"/>
    <property type="molecule type" value="Genomic_DNA"/>
</dbReference>